<reference evidence="1" key="1">
    <citation type="journal article" date="2021" name="Proc. Natl. Acad. Sci. U.S.A.">
        <title>A Catalog of Tens of Thousands of Viruses from Human Metagenomes Reveals Hidden Associations with Chronic Diseases.</title>
        <authorList>
            <person name="Tisza M.J."/>
            <person name="Buck C.B."/>
        </authorList>
    </citation>
    <scope>NUCLEOTIDE SEQUENCE</scope>
    <source>
        <strain evidence="1">CtZE52</strain>
    </source>
</reference>
<organism evidence="1">
    <name type="scientific">Siphoviridae sp. ctZE52</name>
    <dbReference type="NCBI Taxonomy" id="2825557"/>
    <lineage>
        <taxon>Viruses</taxon>
        <taxon>Duplodnaviria</taxon>
        <taxon>Heunggongvirae</taxon>
        <taxon>Uroviricota</taxon>
        <taxon>Caudoviricetes</taxon>
    </lineage>
</organism>
<protein>
    <submittedName>
        <fullName evidence="1">Uncharacterized protein</fullName>
    </submittedName>
</protein>
<dbReference type="EMBL" id="BK015320">
    <property type="protein sequence ID" value="DAE01151.1"/>
    <property type="molecule type" value="Genomic_DNA"/>
</dbReference>
<accession>A0A8S5P234</accession>
<name>A0A8S5P234_9CAUD</name>
<evidence type="ECO:0000313" key="1">
    <source>
        <dbReference type="EMBL" id="DAE01151.1"/>
    </source>
</evidence>
<proteinExistence type="predicted"/>
<sequence>MLIDETYFTGDIHIDGLVPSSGVPSLTNEAINLEFKALAAKFERDFYRQILGKDNADAFVSFLDLLEKDPDKADERRWLDLMEVLVDDAGGTLESPIAYYIYFFYLRRNQLEATPVGVTEADAKIVPCNRKMIDAWNQMVYMNDYLSKWLFDHRDDYGGYFFDNDMLETINQFGI</sequence>